<dbReference type="RefSeq" id="WP_167558775.1">
    <property type="nucleotide sequence ID" value="NZ_LT629750.1"/>
</dbReference>
<dbReference type="EMBL" id="LT629750">
    <property type="protein sequence ID" value="SDS90800.1"/>
    <property type="molecule type" value="Genomic_DNA"/>
</dbReference>
<proteinExistence type="predicted"/>
<keyword evidence="2" id="KW-1185">Reference proteome</keyword>
<dbReference type="Proteomes" id="UP000243904">
    <property type="component" value="Chromosome I"/>
</dbReference>
<gene>
    <name evidence="1" type="ORF">SAMN05444158_3642</name>
</gene>
<dbReference type="AlphaFoldDB" id="A0A1H1W259"/>
<protein>
    <submittedName>
        <fullName evidence="1">Uncharacterized protein</fullName>
    </submittedName>
</protein>
<sequence>MLDDRTRALLLALLYPVQFDARPELGISRVLKQVVGRNALQATPSDYLRAIETALQSRDEELADIIPQTHSEAAIRSYLQQLSRSFVAAPRGGEPFARS</sequence>
<accession>A0A1H1W259</accession>
<reference evidence="2" key="1">
    <citation type="submission" date="2016-10" db="EMBL/GenBank/DDBJ databases">
        <authorList>
            <person name="Varghese N."/>
            <person name="Submissions S."/>
        </authorList>
    </citation>
    <scope>NUCLEOTIDE SEQUENCE [LARGE SCALE GENOMIC DNA]</scope>
    <source>
        <strain evidence="2">GAS369</strain>
    </source>
</reference>
<organism evidence="1 2">
    <name type="scientific">Bradyrhizobium canariense</name>
    <dbReference type="NCBI Taxonomy" id="255045"/>
    <lineage>
        <taxon>Bacteria</taxon>
        <taxon>Pseudomonadati</taxon>
        <taxon>Pseudomonadota</taxon>
        <taxon>Alphaproteobacteria</taxon>
        <taxon>Hyphomicrobiales</taxon>
        <taxon>Nitrobacteraceae</taxon>
        <taxon>Bradyrhizobium</taxon>
    </lineage>
</organism>
<name>A0A1H1W259_9BRAD</name>
<evidence type="ECO:0000313" key="2">
    <source>
        <dbReference type="Proteomes" id="UP000243904"/>
    </source>
</evidence>
<evidence type="ECO:0000313" key="1">
    <source>
        <dbReference type="EMBL" id="SDS90800.1"/>
    </source>
</evidence>